<evidence type="ECO:0000313" key="1">
    <source>
        <dbReference type="EMBL" id="GFD56162.1"/>
    </source>
</evidence>
<proteinExistence type="predicted"/>
<feature type="non-terminal residue" evidence="1">
    <location>
        <position position="91"/>
    </location>
</feature>
<dbReference type="EMBL" id="BKCJ011826040">
    <property type="protein sequence ID" value="GFD56162.1"/>
    <property type="molecule type" value="Genomic_DNA"/>
</dbReference>
<protein>
    <submittedName>
        <fullName evidence="1">Uncharacterized protein</fullName>
    </submittedName>
</protein>
<gene>
    <name evidence="1" type="ORF">Tci_928131</name>
</gene>
<sequence>PGNVNHVAVVAVRGVIHGIDAGAALGGRVHHEAGGLPHVVFGSRKYKVGYVAGVEVPGLVAAPGRDVAPPQVGAVDDGDEAVFGTGFVQAA</sequence>
<organism evidence="1">
    <name type="scientific">Tanacetum cinerariifolium</name>
    <name type="common">Dalmatian daisy</name>
    <name type="synonym">Chrysanthemum cinerariifolium</name>
    <dbReference type="NCBI Taxonomy" id="118510"/>
    <lineage>
        <taxon>Eukaryota</taxon>
        <taxon>Viridiplantae</taxon>
        <taxon>Streptophyta</taxon>
        <taxon>Embryophyta</taxon>
        <taxon>Tracheophyta</taxon>
        <taxon>Spermatophyta</taxon>
        <taxon>Magnoliopsida</taxon>
        <taxon>eudicotyledons</taxon>
        <taxon>Gunneridae</taxon>
        <taxon>Pentapetalae</taxon>
        <taxon>asterids</taxon>
        <taxon>campanulids</taxon>
        <taxon>Asterales</taxon>
        <taxon>Asteraceae</taxon>
        <taxon>Asteroideae</taxon>
        <taxon>Anthemideae</taxon>
        <taxon>Anthemidinae</taxon>
        <taxon>Tanacetum</taxon>
    </lineage>
</organism>
<reference evidence="1" key="1">
    <citation type="journal article" date="2019" name="Sci. Rep.">
        <title>Draft genome of Tanacetum cinerariifolium, the natural source of mosquito coil.</title>
        <authorList>
            <person name="Yamashiro T."/>
            <person name="Shiraishi A."/>
            <person name="Satake H."/>
            <person name="Nakayama K."/>
        </authorList>
    </citation>
    <scope>NUCLEOTIDE SEQUENCE</scope>
</reference>
<accession>A0A699X7R0</accession>
<comment type="caution">
    <text evidence="1">The sequence shown here is derived from an EMBL/GenBank/DDBJ whole genome shotgun (WGS) entry which is preliminary data.</text>
</comment>
<feature type="non-terminal residue" evidence="1">
    <location>
        <position position="1"/>
    </location>
</feature>
<name>A0A699X7R0_TANCI</name>
<dbReference type="AlphaFoldDB" id="A0A699X7R0"/>